<keyword evidence="4" id="KW-1185">Reference proteome</keyword>
<dbReference type="RefSeq" id="WP_063764012.1">
    <property type="nucleotide sequence ID" value="NZ_JOBF01000013.1"/>
</dbReference>
<evidence type="ECO:0000313" key="3">
    <source>
        <dbReference type="EMBL" id="KOG30676.1"/>
    </source>
</evidence>
<feature type="compositionally biased region" description="Gly residues" evidence="1">
    <location>
        <begin position="166"/>
        <end position="175"/>
    </location>
</feature>
<dbReference type="InterPro" id="IPR028087">
    <property type="entry name" value="Tad_N"/>
</dbReference>
<feature type="region of interest" description="Disordered" evidence="1">
    <location>
        <begin position="125"/>
        <end position="218"/>
    </location>
</feature>
<gene>
    <name evidence="3" type="ORF">ADK38_48130</name>
</gene>
<sequence>MPLYITAVAALLFIALAFFAVGQAGARKNGAQTAADASALAAAQDYRDQLLDGFLRDIADERARGAWLNGRGADGPGACGAAGAFAAKNDAEVDACDPLPDFASTAFTVEVTSRESVGRSVVPGTENRKAHAKAKAVVEPRCAIAPETPGRPTPDAPDASDAPGRGSEGPGGGPEAGDKDDKKPLIQLVCDGRPLSIDPEQPVPLPRAKDLFTVRLAT</sequence>
<proteinExistence type="predicted"/>
<feature type="domain" description="Putative Flp pilus-assembly TadG-like N-terminal" evidence="2">
    <location>
        <begin position="6"/>
        <end position="45"/>
    </location>
</feature>
<evidence type="ECO:0000256" key="1">
    <source>
        <dbReference type="SAM" id="MobiDB-lite"/>
    </source>
</evidence>
<protein>
    <recommendedName>
        <fullName evidence="2">Putative Flp pilus-assembly TadG-like N-terminal domain-containing protein</fullName>
    </recommendedName>
</protein>
<dbReference type="EMBL" id="LGUT01004854">
    <property type="protein sequence ID" value="KOG30676.1"/>
    <property type="molecule type" value="Genomic_DNA"/>
</dbReference>
<comment type="caution">
    <text evidence="3">The sequence shown here is derived from an EMBL/GenBank/DDBJ whole genome shotgun (WGS) entry which is preliminary data.</text>
</comment>
<dbReference type="Pfam" id="PF13400">
    <property type="entry name" value="Tad"/>
    <property type="match status" value="1"/>
</dbReference>
<reference evidence="3 4" key="1">
    <citation type="submission" date="2015-07" db="EMBL/GenBank/DDBJ databases">
        <authorList>
            <person name="Ju K.-S."/>
            <person name="Doroghazi J.R."/>
            <person name="Metcalf W.W."/>
        </authorList>
    </citation>
    <scope>NUCLEOTIDE SEQUENCE [LARGE SCALE GENOMIC DNA]</scope>
    <source>
        <strain evidence="3 4">NRRL B-3589</strain>
    </source>
</reference>
<name>A0ABR5IQH5_9ACTN</name>
<organism evidence="3 4">
    <name type="scientific">Streptomyces varsoviensis</name>
    <dbReference type="NCBI Taxonomy" id="67373"/>
    <lineage>
        <taxon>Bacteria</taxon>
        <taxon>Bacillati</taxon>
        <taxon>Actinomycetota</taxon>
        <taxon>Actinomycetes</taxon>
        <taxon>Kitasatosporales</taxon>
        <taxon>Streptomycetaceae</taxon>
        <taxon>Streptomyces</taxon>
    </lineage>
</organism>
<feature type="compositionally biased region" description="Low complexity" evidence="1">
    <location>
        <begin position="156"/>
        <end position="165"/>
    </location>
</feature>
<evidence type="ECO:0000313" key="4">
    <source>
        <dbReference type="Proteomes" id="UP000037020"/>
    </source>
</evidence>
<dbReference type="Proteomes" id="UP000037020">
    <property type="component" value="Unassembled WGS sequence"/>
</dbReference>
<accession>A0ABR5IQH5</accession>
<evidence type="ECO:0000259" key="2">
    <source>
        <dbReference type="Pfam" id="PF13400"/>
    </source>
</evidence>